<evidence type="ECO:0000259" key="4">
    <source>
        <dbReference type="Pfam" id="PF00155"/>
    </source>
</evidence>
<keyword evidence="2 3" id="KW-0663">Pyridoxal phosphate</keyword>
<dbReference type="GO" id="GO:0016829">
    <property type="term" value="F:lyase activity"/>
    <property type="evidence" value="ECO:0007669"/>
    <property type="project" value="UniProtKB-KW"/>
</dbReference>
<dbReference type="InterPro" id="IPR015421">
    <property type="entry name" value="PyrdxlP-dep_Trfase_major"/>
</dbReference>
<dbReference type="EC" id="4.2.1.145" evidence="5"/>
<dbReference type="PROSITE" id="PS00599">
    <property type="entry name" value="AA_TRANSFER_CLASS_2"/>
    <property type="match status" value="1"/>
</dbReference>
<dbReference type="Proteomes" id="UP000295578">
    <property type="component" value="Unassembled WGS sequence"/>
</dbReference>
<feature type="domain" description="Aminotransferase class I/classII large" evidence="4">
    <location>
        <begin position="61"/>
        <end position="362"/>
    </location>
</feature>
<dbReference type="OrthoDB" id="9763453at2"/>
<dbReference type="GO" id="GO:0030170">
    <property type="term" value="F:pyridoxal phosphate binding"/>
    <property type="evidence" value="ECO:0007669"/>
    <property type="project" value="InterPro"/>
</dbReference>
<evidence type="ECO:0000313" key="5">
    <source>
        <dbReference type="EMBL" id="TDD83150.1"/>
    </source>
</evidence>
<dbReference type="EMBL" id="SMKY01000057">
    <property type="protein sequence ID" value="TDD83150.1"/>
    <property type="molecule type" value="Genomic_DNA"/>
</dbReference>
<dbReference type="InterPro" id="IPR015424">
    <property type="entry name" value="PyrdxlP-dep_Trfase"/>
</dbReference>
<dbReference type="Gene3D" id="3.40.640.10">
    <property type="entry name" value="Type I PLP-dependent aspartate aminotransferase-like (Major domain)"/>
    <property type="match status" value="1"/>
</dbReference>
<accession>A0A4R5BEA0</accession>
<dbReference type="PANTHER" id="PTHR43510:SF1">
    <property type="entry name" value="AMINOTRANSFERASE FUNCTION, HYPOTHETICAL (EUROFUNG)"/>
    <property type="match status" value="1"/>
</dbReference>
<comment type="similarity">
    <text evidence="3">Belongs to the class-II pyridoxal-phosphate-dependent aminotransferase family.</text>
</comment>
<dbReference type="InterPro" id="IPR001917">
    <property type="entry name" value="Aminotrans_II_pyridoxalP_BS"/>
</dbReference>
<keyword evidence="6" id="KW-1185">Reference proteome</keyword>
<gene>
    <name evidence="5" type="primary">vioD</name>
    <name evidence="5" type="ORF">E1293_15295</name>
</gene>
<evidence type="ECO:0000256" key="1">
    <source>
        <dbReference type="ARBA" id="ARBA00001933"/>
    </source>
</evidence>
<dbReference type="CDD" id="cd00609">
    <property type="entry name" value="AAT_like"/>
    <property type="match status" value="1"/>
</dbReference>
<dbReference type="RefSeq" id="WP_132198056.1">
    <property type="nucleotide sequence ID" value="NZ_SMKY01000057.1"/>
</dbReference>
<organism evidence="5 6">
    <name type="scientific">Actinomadura darangshiensis</name>
    <dbReference type="NCBI Taxonomy" id="705336"/>
    <lineage>
        <taxon>Bacteria</taxon>
        <taxon>Bacillati</taxon>
        <taxon>Actinomycetota</taxon>
        <taxon>Actinomycetes</taxon>
        <taxon>Streptosporangiales</taxon>
        <taxon>Thermomonosporaceae</taxon>
        <taxon>Actinomadura</taxon>
    </lineage>
</organism>
<dbReference type="GO" id="GO:0016740">
    <property type="term" value="F:transferase activity"/>
    <property type="evidence" value="ECO:0007669"/>
    <property type="project" value="InterPro"/>
</dbReference>
<dbReference type="NCBIfam" id="TIGR03947">
    <property type="entry name" value="viomycin_VioD"/>
    <property type="match status" value="1"/>
</dbReference>
<sequence length="377" mass="40931">MKYAPAELEIWMRDYYFAVDDDIGSSGVADYSLADLRELLGFSSADLDAIVLRDSMSLGGDEVRAAIADRWGDGDPHKVMVTHGASEAIYLVMSTLLDPGDRVVVLDPVYHSLASTARTLGCELVPWEINAADGYRPDLGALRALVAEPTKAIVVNLPHNPTGTSVTAAERDELVAIARSAGAYLIWDQAFREMVHAGEPLRDPINDYDRAVSFGTLSKGYGLAGLRVGWCLAHPDVLDGVLDLRDRTTLHLSPLVEFLAARVARGADRLLAPRLDQARRNLVVLRQWADDNPELVDLVTPMGGVSTFPRLVGIDDTTALCHRLAQEHRVLLVPGSCFGDPQRVRLGFGGPAASLERGLDRLAGVLREERSLQHVAG</sequence>
<dbReference type="Gene3D" id="3.90.1150.10">
    <property type="entry name" value="Aspartate Aminotransferase, domain 1"/>
    <property type="match status" value="1"/>
</dbReference>
<evidence type="ECO:0000256" key="2">
    <source>
        <dbReference type="ARBA" id="ARBA00022898"/>
    </source>
</evidence>
<keyword evidence="5" id="KW-0456">Lyase</keyword>
<dbReference type="InterPro" id="IPR023965">
    <property type="entry name" value="Capreomycidine_synthase"/>
</dbReference>
<dbReference type="Pfam" id="PF00155">
    <property type="entry name" value="Aminotran_1_2"/>
    <property type="match status" value="1"/>
</dbReference>
<dbReference type="SUPFAM" id="SSF53383">
    <property type="entry name" value="PLP-dependent transferases"/>
    <property type="match status" value="1"/>
</dbReference>
<name>A0A4R5BEA0_9ACTN</name>
<comment type="cofactor">
    <cofactor evidence="1 3">
        <name>pyridoxal 5'-phosphate</name>
        <dbReference type="ChEBI" id="CHEBI:597326"/>
    </cofactor>
</comment>
<reference evidence="5 6" key="1">
    <citation type="submission" date="2019-03" db="EMBL/GenBank/DDBJ databases">
        <title>Draft genome sequences of novel Actinobacteria.</title>
        <authorList>
            <person name="Sahin N."/>
            <person name="Ay H."/>
            <person name="Saygin H."/>
        </authorList>
    </citation>
    <scope>NUCLEOTIDE SEQUENCE [LARGE SCALE GENOMIC DNA]</scope>
    <source>
        <strain evidence="5 6">DSM 45941</strain>
    </source>
</reference>
<evidence type="ECO:0000313" key="6">
    <source>
        <dbReference type="Proteomes" id="UP000295578"/>
    </source>
</evidence>
<dbReference type="InterPro" id="IPR015422">
    <property type="entry name" value="PyrdxlP-dep_Trfase_small"/>
</dbReference>
<protein>
    <submittedName>
        <fullName evidence="5">Capreomycidine synthase</fullName>
        <ecNumber evidence="5">4.2.1.145</ecNumber>
    </submittedName>
</protein>
<dbReference type="AlphaFoldDB" id="A0A4R5BEA0"/>
<comment type="caution">
    <text evidence="5">The sequence shown here is derived from an EMBL/GenBank/DDBJ whole genome shotgun (WGS) entry which is preliminary data.</text>
</comment>
<proteinExistence type="inferred from homology"/>
<dbReference type="InterPro" id="IPR004839">
    <property type="entry name" value="Aminotransferase_I/II_large"/>
</dbReference>
<evidence type="ECO:0000256" key="3">
    <source>
        <dbReference type="RuleBase" id="RU003693"/>
    </source>
</evidence>
<dbReference type="PANTHER" id="PTHR43510">
    <property type="entry name" value="AMINOTRANSFERASE FUNCTION, HYPOTHETICAL (EUROFUNG)"/>
    <property type="match status" value="1"/>
</dbReference>